<organism evidence="3 4">
    <name type="scientific">Nannocystis pusilla</name>
    <dbReference type="NCBI Taxonomy" id="889268"/>
    <lineage>
        <taxon>Bacteria</taxon>
        <taxon>Pseudomonadati</taxon>
        <taxon>Myxococcota</taxon>
        <taxon>Polyangia</taxon>
        <taxon>Nannocystales</taxon>
        <taxon>Nannocystaceae</taxon>
        <taxon>Nannocystis</taxon>
    </lineage>
</organism>
<gene>
    <name evidence="3" type="ORF">K7C98_15445</name>
</gene>
<dbReference type="EMBL" id="JAIRAU010000019">
    <property type="protein sequence ID" value="MBZ5710655.1"/>
    <property type="molecule type" value="Genomic_DNA"/>
</dbReference>
<evidence type="ECO:0000313" key="4">
    <source>
        <dbReference type="Proteomes" id="UP001139031"/>
    </source>
</evidence>
<feature type="chain" id="PRO_5045606385" evidence="2">
    <location>
        <begin position="22"/>
        <end position="148"/>
    </location>
</feature>
<reference evidence="3" key="1">
    <citation type="submission" date="2021-08" db="EMBL/GenBank/DDBJ databases">
        <authorList>
            <person name="Stevens D.C."/>
        </authorList>
    </citation>
    <scope>NUCLEOTIDE SEQUENCE</scope>
    <source>
        <strain evidence="3">DSM 53165</strain>
    </source>
</reference>
<evidence type="ECO:0000256" key="2">
    <source>
        <dbReference type="SAM" id="SignalP"/>
    </source>
</evidence>
<evidence type="ECO:0000256" key="1">
    <source>
        <dbReference type="SAM" id="MobiDB-lite"/>
    </source>
</evidence>
<accession>A0ABS7TQZ6</accession>
<name>A0ABS7TQZ6_9BACT</name>
<evidence type="ECO:0000313" key="3">
    <source>
        <dbReference type="EMBL" id="MBZ5710655.1"/>
    </source>
</evidence>
<dbReference type="RefSeq" id="WP_224192425.1">
    <property type="nucleotide sequence ID" value="NZ_JAIRAU010000019.1"/>
</dbReference>
<feature type="signal peptide" evidence="2">
    <location>
        <begin position="1"/>
        <end position="21"/>
    </location>
</feature>
<dbReference type="Proteomes" id="UP001139031">
    <property type="component" value="Unassembled WGS sequence"/>
</dbReference>
<feature type="region of interest" description="Disordered" evidence="1">
    <location>
        <begin position="23"/>
        <end position="43"/>
    </location>
</feature>
<protein>
    <submittedName>
        <fullName evidence="3">Uncharacterized protein</fullName>
    </submittedName>
</protein>
<sequence length="148" mass="15076">MRITLLSLLALSFLSSLPACGEDGGDTNSGTESDGDADSNGGGGEGCDKTITECPLADLSEEQQVTYCETLAAAIDDEPGTQYTCDSDGTFLTVNTTDACIANEVSADCPITVGELIDCYKAAKVDACAAFAEDGTCGPIFSQSASCV</sequence>
<keyword evidence="2" id="KW-0732">Signal</keyword>
<keyword evidence="4" id="KW-1185">Reference proteome</keyword>
<proteinExistence type="predicted"/>
<comment type="caution">
    <text evidence="3">The sequence shown here is derived from an EMBL/GenBank/DDBJ whole genome shotgun (WGS) entry which is preliminary data.</text>
</comment>